<keyword evidence="2" id="KW-1185">Reference proteome</keyword>
<name>A0A511N785_DEIC1</name>
<evidence type="ECO:0000313" key="1">
    <source>
        <dbReference type="EMBL" id="GEM48705.1"/>
    </source>
</evidence>
<sequence length="161" mass="18408">MIGCEDIFCYINKMQDPVFIIGYESKSDAQETSSYFIDNLDFYKFLKTQHPFFAENQNLIGFKKPRSGVREHRSGDVMHLSFAFLVDFWLNDQTGIKDLIVGAIGGFIMNKISKGKIEKVKLRFTKILADGTEHQIDVECDKSDMENVKKAVRDALSGHDQ</sequence>
<dbReference type="AlphaFoldDB" id="A0A511N785"/>
<organism evidence="1 2">
    <name type="scientific">Deinococcus cellulosilyticus (strain DSM 18568 / NBRC 106333 / KACC 11606 / 5516J-15)</name>
    <dbReference type="NCBI Taxonomy" id="1223518"/>
    <lineage>
        <taxon>Bacteria</taxon>
        <taxon>Thermotogati</taxon>
        <taxon>Deinococcota</taxon>
        <taxon>Deinococci</taxon>
        <taxon>Deinococcales</taxon>
        <taxon>Deinococcaceae</taxon>
        <taxon>Deinococcus</taxon>
    </lineage>
</organism>
<dbReference type="Proteomes" id="UP000321306">
    <property type="component" value="Unassembled WGS sequence"/>
</dbReference>
<proteinExistence type="predicted"/>
<reference evidence="1 2" key="1">
    <citation type="submission" date="2019-07" db="EMBL/GenBank/DDBJ databases">
        <title>Whole genome shotgun sequence of Deinococcus cellulosilyticus NBRC 106333.</title>
        <authorList>
            <person name="Hosoyama A."/>
            <person name="Uohara A."/>
            <person name="Ohji S."/>
            <person name="Ichikawa N."/>
        </authorList>
    </citation>
    <scope>NUCLEOTIDE SEQUENCE [LARGE SCALE GENOMIC DNA]</scope>
    <source>
        <strain evidence="1 2">NBRC 106333</strain>
    </source>
</reference>
<protein>
    <submittedName>
        <fullName evidence="1">Uncharacterized protein</fullName>
    </submittedName>
</protein>
<evidence type="ECO:0000313" key="2">
    <source>
        <dbReference type="Proteomes" id="UP000321306"/>
    </source>
</evidence>
<accession>A0A511N785</accession>
<dbReference type="EMBL" id="BJXB01000023">
    <property type="protein sequence ID" value="GEM48705.1"/>
    <property type="molecule type" value="Genomic_DNA"/>
</dbReference>
<gene>
    <name evidence="1" type="ORF">DC3_43400</name>
</gene>
<comment type="caution">
    <text evidence="1">The sequence shown here is derived from an EMBL/GenBank/DDBJ whole genome shotgun (WGS) entry which is preliminary data.</text>
</comment>